<dbReference type="GO" id="GO:0006094">
    <property type="term" value="P:gluconeogenesis"/>
    <property type="evidence" value="ECO:0007669"/>
    <property type="project" value="UniProtKB-UniRule"/>
</dbReference>
<dbReference type="OrthoDB" id="140919at2"/>
<dbReference type="RefSeq" id="WP_025349363.1">
    <property type="nucleotide sequence ID" value="NZ_CP006850.1"/>
</dbReference>
<feature type="compositionally biased region" description="Polar residues" evidence="10">
    <location>
        <begin position="1"/>
        <end position="11"/>
    </location>
</feature>
<dbReference type="HAMAP" id="MF_00473">
    <property type="entry name" value="G6P_isomerase"/>
    <property type="match status" value="1"/>
</dbReference>
<dbReference type="Pfam" id="PF00342">
    <property type="entry name" value="PGI"/>
    <property type="match status" value="1"/>
</dbReference>
<dbReference type="GO" id="GO:0051156">
    <property type="term" value="P:glucose 6-phosphate metabolic process"/>
    <property type="evidence" value="ECO:0007669"/>
    <property type="project" value="TreeGrafter"/>
</dbReference>
<dbReference type="InterPro" id="IPR023096">
    <property type="entry name" value="G6P_Isomerase_C"/>
</dbReference>
<feature type="active site" evidence="8">
    <location>
        <position position="516"/>
    </location>
</feature>
<dbReference type="SUPFAM" id="SSF53697">
    <property type="entry name" value="SIS domain"/>
    <property type="match status" value="1"/>
</dbReference>
<feature type="region of interest" description="Disordered" evidence="10">
    <location>
        <begin position="1"/>
        <end position="29"/>
    </location>
</feature>
<evidence type="ECO:0000256" key="4">
    <source>
        <dbReference type="ARBA" id="ARBA00022490"/>
    </source>
</evidence>
<comment type="pathway">
    <text evidence="8">Carbohydrate biosynthesis; gluconeogenesis.</text>
</comment>
<sequence>MNRTVQLSEDQGSPGRDDDAGGPAGSPAWRELRSHSEDVASVSLVDLFAADPRRGAGMSAECDGVVLDYSKNAVTDRTLELLFRLADERGLRAGIDAMFAGERINTTEDRAVLHTALRAPATASRTLDGVDVVPAVHDVLNRMSDFADGVRAGRWRGATGRRIRTVVNIGIGGSDLGPAMVYQALADPADAQVEARFVSNVDGHDISRALADLDAETTLFVISSKTFTTVETLTNARTARDWLLDRLDDPGAVGRHFVAVSTNAGEVAAFGIDPSNMFEFWDWVGGRYSMWSAIGLSLMIALGPDRFRELLSGADAVDHHFRTAPFEENLPVLLGLLGVWHRNFRGAQAHAVLPYDQRLSLLPAYLQQLDMESNGKSVDRHGRRLTVDTAPIVWGQPGTNGQHAFFQMLHQGTTPTPCDFIGVLEPGHDHREHHDLLMANLFAQTRALAFGDVDDPGERPAHRWFPGNRPSNTILLPRLDPAMLGRLIALYEHKVFVQGWIWGVNSFDQWGVELGKKLAGRIHDEIGSDRQPDFDSSTDALIMRYRSARRSHPGPSSVDRPEER</sequence>
<dbReference type="PROSITE" id="PS00174">
    <property type="entry name" value="P_GLUCOSE_ISOMERASE_2"/>
    <property type="match status" value="1"/>
</dbReference>
<dbReference type="InterPro" id="IPR018189">
    <property type="entry name" value="Phosphoglucose_isomerase_CS"/>
</dbReference>
<dbReference type="AlphaFoldDB" id="W5TF25"/>
<evidence type="ECO:0000313" key="11">
    <source>
        <dbReference type="EMBL" id="AHH17915.1"/>
    </source>
</evidence>
<dbReference type="STRING" id="1415166.NONO_c31280"/>
<dbReference type="InterPro" id="IPR035476">
    <property type="entry name" value="SIS_PGI_1"/>
</dbReference>
<dbReference type="CDD" id="cd05015">
    <property type="entry name" value="SIS_PGI_1"/>
    <property type="match status" value="1"/>
</dbReference>
<dbReference type="InterPro" id="IPR001672">
    <property type="entry name" value="G6P_Isomerase"/>
</dbReference>
<dbReference type="CDD" id="cd05016">
    <property type="entry name" value="SIS_PGI_2"/>
    <property type="match status" value="1"/>
</dbReference>
<evidence type="ECO:0000256" key="5">
    <source>
        <dbReference type="ARBA" id="ARBA00023152"/>
    </source>
</evidence>
<dbReference type="KEGG" id="nno:NONO_c31280"/>
<accession>W5TF25</accession>
<evidence type="ECO:0000256" key="2">
    <source>
        <dbReference type="ARBA" id="ARBA00006604"/>
    </source>
</evidence>
<comment type="function">
    <text evidence="8">Catalyzes the reversible isomerization of glucose-6-phosphate to fructose-6-phosphate.</text>
</comment>
<dbReference type="Proteomes" id="UP000019150">
    <property type="component" value="Chromosome"/>
</dbReference>
<feature type="active site" evidence="8">
    <location>
        <position position="403"/>
    </location>
</feature>
<comment type="catalytic activity">
    <reaction evidence="7 8 9">
        <text>alpha-D-glucose 6-phosphate = beta-D-fructose 6-phosphate</text>
        <dbReference type="Rhea" id="RHEA:11816"/>
        <dbReference type="ChEBI" id="CHEBI:57634"/>
        <dbReference type="ChEBI" id="CHEBI:58225"/>
        <dbReference type="EC" id="5.3.1.9"/>
    </reaction>
</comment>
<keyword evidence="12" id="KW-1185">Reference proteome</keyword>
<keyword evidence="5 8" id="KW-0324">Glycolysis</keyword>
<dbReference type="PANTHER" id="PTHR11469">
    <property type="entry name" value="GLUCOSE-6-PHOSPHATE ISOMERASE"/>
    <property type="match status" value="1"/>
</dbReference>
<dbReference type="UniPathway" id="UPA00109">
    <property type="reaction ID" value="UER00181"/>
</dbReference>
<dbReference type="GO" id="GO:0004347">
    <property type="term" value="F:glucose-6-phosphate isomerase activity"/>
    <property type="evidence" value="ECO:0007669"/>
    <property type="project" value="UniProtKB-UniRule"/>
</dbReference>
<comment type="pathway">
    <text evidence="1 8 9">Carbohydrate degradation; glycolysis; D-glyceraldehyde 3-phosphate and glycerone phosphate from D-glucose: step 2/4.</text>
</comment>
<reference evidence="11 12" key="1">
    <citation type="journal article" date="2014" name="Appl. Environ. Microbiol.">
        <title>Insights into the Microbial Degradation of Rubber and Gutta-Percha by Analysis of the Complete Genome of Nocardia nova SH22a.</title>
        <authorList>
            <person name="Luo Q."/>
            <person name="Hiessl S."/>
            <person name="Poehlein A."/>
            <person name="Daniel R."/>
            <person name="Steinbuchel A."/>
        </authorList>
    </citation>
    <scope>NUCLEOTIDE SEQUENCE [LARGE SCALE GENOMIC DNA]</scope>
    <source>
        <strain evidence="11">SH22a</strain>
    </source>
</reference>
<dbReference type="GO" id="GO:0097367">
    <property type="term" value="F:carbohydrate derivative binding"/>
    <property type="evidence" value="ECO:0007669"/>
    <property type="project" value="InterPro"/>
</dbReference>
<evidence type="ECO:0000256" key="7">
    <source>
        <dbReference type="ARBA" id="ARBA00029321"/>
    </source>
</evidence>
<evidence type="ECO:0000256" key="3">
    <source>
        <dbReference type="ARBA" id="ARBA00022432"/>
    </source>
</evidence>
<dbReference type="Gene3D" id="1.10.1390.10">
    <property type="match status" value="1"/>
</dbReference>
<dbReference type="PRINTS" id="PR00662">
    <property type="entry name" value="G6PISOMERASE"/>
</dbReference>
<evidence type="ECO:0000313" key="12">
    <source>
        <dbReference type="Proteomes" id="UP000019150"/>
    </source>
</evidence>
<evidence type="ECO:0000256" key="8">
    <source>
        <dbReference type="HAMAP-Rule" id="MF_00473"/>
    </source>
</evidence>
<dbReference type="EC" id="5.3.1.9" evidence="8"/>
<dbReference type="InterPro" id="IPR035482">
    <property type="entry name" value="SIS_PGI_2"/>
</dbReference>
<evidence type="ECO:0000256" key="10">
    <source>
        <dbReference type="SAM" id="MobiDB-lite"/>
    </source>
</evidence>
<keyword evidence="4 8" id="KW-0963">Cytoplasm</keyword>
<evidence type="ECO:0000256" key="6">
    <source>
        <dbReference type="ARBA" id="ARBA00023235"/>
    </source>
</evidence>
<dbReference type="PROSITE" id="PS00765">
    <property type="entry name" value="P_GLUCOSE_ISOMERASE_1"/>
    <property type="match status" value="1"/>
</dbReference>
<dbReference type="PATRIC" id="fig|1415166.3.peg.3208"/>
<dbReference type="GO" id="GO:0048029">
    <property type="term" value="F:monosaccharide binding"/>
    <property type="evidence" value="ECO:0007669"/>
    <property type="project" value="TreeGrafter"/>
</dbReference>
<evidence type="ECO:0000256" key="9">
    <source>
        <dbReference type="RuleBase" id="RU000612"/>
    </source>
</evidence>
<dbReference type="HOGENOM" id="CLU_017947_3_1_11"/>
<evidence type="ECO:0000256" key="1">
    <source>
        <dbReference type="ARBA" id="ARBA00004926"/>
    </source>
</evidence>
<protein>
    <recommendedName>
        <fullName evidence="8">Glucose-6-phosphate isomerase</fullName>
        <shortName evidence="8">GPI</shortName>
        <ecNumber evidence="8">5.3.1.9</ecNumber>
    </recommendedName>
    <alternativeName>
        <fullName evidence="8">Phosphoglucose isomerase</fullName>
        <shortName evidence="8">PGI</shortName>
    </alternativeName>
    <alternativeName>
        <fullName evidence="8">Phosphohexose isomerase</fullName>
        <shortName evidence="8">PHI</shortName>
    </alternativeName>
</protein>
<gene>
    <name evidence="11" type="primary">pgi1</name>
    <name evidence="8" type="synonym">pgi</name>
    <name evidence="11" type="ORF">NONO_c31280</name>
</gene>
<dbReference type="GO" id="GO:0006096">
    <property type="term" value="P:glycolytic process"/>
    <property type="evidence" value="ECO:0007669"/>
    <property type="project" value="UniProtKB-UniRule"/>
</dbReference>
<dbReference type="GO" id="GO:0005829">
    <property type="term" value="C:cytosol"/>
    <property type="evidence" value="ECO:0007669"/>
    <property type="project" value="TreeGrafter"/>
</dbReference>
<organism evidence="11 12">
    <name type="scientific">Nocardia nova SH22a</name>
    <dbReference type="NCBI Taxonomy" id="1415166"/>
    <lineage>
        <taxon>Bacteria</taxon>
        <taxon>Bacillati</taxon>
        <taxon>Actinomycetota</taxon>
        <taxon>Actinomycetes</taxon>
        <taxon>Mycobacteriales</taxon>
        <taxon>Nocardiaceae</taxon>
        <taxon>Nocardia</taxon>
    </lineage>
</organism>
<dbReference type="PROSITE" id="PS51463">
    <property type="entry name" value="P_GLUCOSE_ISOMERASE_3"/>
    <property type="match status" value="1"/>
</dbReference>
<dbReference type="eggNOG" id="COG0166">
    <property type="taxonomic scope" value="Bacteria"/>
</dbReference>
<dbReference type="PANTHER" id="PTHR11469:SF1">
    <property type="entry name" value="GLUCOSE-6-PHOSPHATE ISOMERASE"/>
    <property type="match status" value="1"/>
</dbReference>
<comment type="similarity">
    <text evidence="2 8 9">Belongs to the GPI family.</text>
</comment>
<dbReference type="InterPro" id="IPR046348">
    <property type="entry name" value="SIS_dom_sf"/>
</dbReference>
<dbReference type="UniPathway" id="UPA00138"/>
<dbReference type="Gene3D" id="3.40.50.10490">
    <property type="entry name" value="Glucose-6-phosphate isomerase like protein, domain 1"/>
    <property type="match status" value="2"/>
</dbReference>
<name>W5TF25_9NOCA</name>
<keyword evidence="3 8" id="KW-0312">Gluconeogenesis</keyword>
<proteinExistence type="inferred from homology"/>
<feature type="region of interest" description="Disordered" evidence="10">
    <location>
        <begin position="545"/>
        <end position="564"/>
    </location>
</feature>
<dbReference type="NCBIfam" id="NF001211">
    <property type="entry name" value="PRK00179.1"/>
    <property type="match status" value="1"/>
</dbReference>
<dbReference type="EMBL" id="CP006850">
    <property type="protein sequence ID" value="AHH17915.1"/>
    <property type="molecule type" value="Genomic_DNA"/>
</dbReference>
<keyword evidence="6 8" id="KW-0413">Isomerase</keyword>
<comment type="subcellular location">
    <subcellularLocation>
        <location evidence="8">Cytoplasm</location>
    </subcellularLocation>
</comment>
<feature type="active site" description="Proton donor" evidence="8">
    <location>
        <position position="372"/>
    </location>
</feature>
<dbReference type="FunFam" id="3.40.50.10490:FF:000018">
    <property type="entry name" value="Glucose-6-phosphate isomerase"/>
    <property type="match status" value="1"/>
</dbReference>